<dbReference type="CDD" id="cd14014">
    <property type="entry name" value="STKc_PknB_like"/>
    <property type="match status" value="1"/>
</dbReference>
<feature type="compositionally biased region" description="Polar residues" evidence="5">
    <location>
        <begin position="405"/>
        <end position="445"/>
    </location>
</feature>
<evidence type="ECO:0000313" key="9">
    <source>
        <dbReference type="Proteomes" id="UP000644507"/>
    </source>
</evidence>
<proteinExistence type="predicted"/>
<evidence type="ECO:0000256" key="3">
    <source>
        <dbReference type="ARBA" id="ARBA00022777"/>
    </source>
</evidence>
<dbReference type="InterPro" id="IPR000719">
    <property type="entry name" value="Prot_kinase_dom"/>
</dbReference>
<dbReference type="AlphaFoldDB" id="A0A918TQC7"/>
<sequence>MSDERYEIRGKIGQGGVGAVYRAFDRNLNREVAIKRVLTEEGFDPKNSEDEATKALLKEATALCSVQHPHIVTVYDAGVDDDGPYVVMELLSGRTLDEMVERGTMTWPDFRETAIQSLEALIAAQELDLVHRDIKPSNVMVTWLPSGKFQVKLVDFGLAKFSAKPSLQTIDHGDAVFGSIHFMAPEQFERIHLDQRTDIYSLGCVFFFCLTGQYPFDGETAPMVMAAHLQNTFTPLQTYRPDLPDWVCQWVEWHIARQPDDRPRDAREALERFLAFEQPVSQTAPVAVQAVSAASLQSPMSPQPIDPNLPPSRLTGPVPLHAVASMQASQPEAAPVPAPQGVRLITGAPIPANEVPTRTDAGNSAAPGPVVPQPITPPEGAKPSVETGAQMVRELTGPVPVHATSPISDSPPFQQPGAAQSVPQASSLDPTMSDSPQVNIPKKGSQNNGIKVAIAAVLLVAIVFATIFLIDAAGNSKKKEELQGLMNLAADPTTREIPITEENLEGFLAAAASIDFDTEKGAVYQTLYLSKASDGTDIDRRIAEFAATEKISEQIRSKLFQVLGKRGNESSIPFLVKYANEGGDENSVVAAIDATGENLSSRYLTDFYKIIANSKSANVRSAAERAIKRHLVSQTSNTAAAKDLLKAFENTLEPTVREAYLRLLGATGTEEAEEAVEIALNSEENTLKVSGYAALANWRDDSMFERHFSALQSENTRFLRTHAFDSMIAFLKGGADFDEDREEKMWTQLSKDLRDEREKKEFISTLARGSEDWAIALIEPFTTDENERTSFLAEKALEAMERRK</sequence>
<comment type="caution">
    <text evidence="8">The sequence shown here is derived from an EMBL/GenBank/DDBJ whole genome shotgun (WGS) entry which is preliminary data.</text>
</comment>
<reference evidence="8" key="2">
    <citation type="submission" date="2020-09" db="EMBL/GenBank/DDBJ databases">
        <authorList>
            <person name="Sun Q."/>
            <person name="Kim S."/>
        </authorList>
    </citation>
    <scope>NUCLEOTIDE SEQUENCE</scope>
    <source>
        <strain evidence="8">KCTC 12988</strain>
    </source>
</reference>
<dbReference type="InterPro" id="IPR011009">
    <property type="entry name" value="Kinase-like_dom_sf"/>
</dbReference>
<dbReference type="SMART" id="SM00220">
    <property type="entry name" value="S_TKc"/>
    <property type="match status" value="1"/>
</dbReference>
<keyword evidence="4" id="KW-0067">ATP-binding</keyword>
<dbReference type="Gene3D" id="3.30.200.20">
    <property type="entry name" value="Phosphorylase Kinase, domain 1"/>
    <property type="match status" value="1"/>
</dbReference>
<keyword evidence="6" id="KW-1133">Transmembrane helix</keyword>
<reference evidence="8" key="1">
    <citation type="journal article" date="2014" name="Int. J. Syst. Evol. Microbiol.">
        <title>Complete genome sequence of Corynebacterium casei LMG S-19264T (=DSM 44701T), isolated from a smear-ripened cheese.</title>
        <authorList>
            <consortium name="US DOE Joint Genome Institute (JGI-PGF)"/>
            <person name="Walter F."/>
            <person name="Albersmeier A."/>
            <person name="Kalinowski J."/>
            <person name="Ruckert C."/>
        </authorList>
    </citation>
    <scope>NUCLEOTIDE SEQUENCE</scope>
    <source>
        <strain evidence="8">KCTC 12988</strain>
    </source>
</reference>
<dbReference type="PROSITE" id="PS50011">
    <property type="entry name" value="PROTEIN_KINASE_DOM"/>
    <property type="match status" value="1"/>
</dbReference>
<dbReference type="SUPFAM" id="SSF56112">
    <property type="entry name" value="Protein kinase-like (PK-like)"/>
    <property type="match status" value="1"/>
</dbReference>
<feature type="domain" description="Protein kinase" evidence="7">
    <location>
        <begin position="6"/>
        <end position="274"/>
    </location>
</feature>
<evidence type="ECO:0000256" key="6">
    <source>
        <dbReference type="SAM" id="Phobius"/>
    </source>
</evidence>
<evidence type="ECO:0000313" key="8">
    <source>
        <dbReference type="EMBL" id="GHC57147.1"/>
    </source>
</evidence>
<dbReference type="GO" id="GO:0005524">
    <property type="term" value="F:ATP binding"/>
    <property type="evidence" value="ECO:0007669"/>
    <property type="project" value="UniProtKB-KW"/>
</dbReference>
<dbReference type="InterPro" id="IPR008271">
    <property type="entry name" value="Ser/Thr_kinase_AS"/>
</dbReference>
<accession>A0A918TQC7</accession>
<keyword evidence="3" id="KW-0418">Kinase</keyword>
<keyword evidence="1" id="KW-0808">Transferase</keyword>
<evidence type="ECO:0000256" key="5">
    <source>
        <dbReference type="SAM" id="MobiDB-lite"/>
    </source>
</evidence>
<evidence type="ECO:0000256" key="2">
    <source>
        <dbReference type="ARBA" id="ARBA00022741"/>
    </source>
</evidence>
<dbReference type="Proteomes" id="UP000644507">
    <property type="component" value="Unassembled WGS sequence"/>
</dbReference>
<dbReference type="InterPro" id="IPR011989">
    <property type="entry name" value="ARM-like"/>
</dbReference>
<dbReference type="InterPro" id="IPR016024">
    <property type="entry name" value="ARM-type_fold"/>
</dbReference>
<gene>
    <name evidence="8" type="ORF">GCM10007100_25030</name>
</gene>
<keyword evidence="9" id="KW-1185">Reference proteome</keyword>
<evidence type="ECO:0000259" key="7">
    <source>
        <dbReference type="PROSITE" id="PS50011"/>
    </source>
</evidence>
<feature type="transmembrane region" description="Helical" evidence="6">
    <location>
        <begin position="452"/>
        <end position="470"/>
    </location>
</feature>
<feature type="region of interest" description="Disordered" evidence="5">
    <location>
        <begin position="352"/>
        <end position="384"/>
    </location>
</feature>
<dbReference type="GO" id="GO:0004674">
    <property type="term" value="F:protein serine/threonine kinase activity"/>
    <property type="evidence" value="ECO:0007669"/>
    <property type="project" value="TreeGrafter"/>
</dbReference>
<keyword evidence="2" id="KW-0547">Nucleotide-binding</keyword>
<protein>
    <recommendedName>
        <fullName evidence="7">Protein kinase domain-containing protein</fullName>
    </recommendedName>
</protein>
<name>A0A918TQC7_9BACT</name>
<dbReference type="Gene3D" id="1.25.10.10">
    <property type="entry name" value="Leucine-rich Repeat Variant"/>
    <property type="match status" value="1"/>
</dbReference>
<dbReference type="SUPFAM" id="SSF48371">
    <property type="entry name" value="ARM repeat"/>
    <property type="match status" value="1"/>
</dbReference>
<keyword evidence="6" id="KW-0812">Transmembrane</keyword>
<dbReference type="Gene3D" id="1.10.510.10">
    <property type="entry name" value="Transferase(Phosphotransferase) domain 1"/>
    <property type="match status" value="1"/>
</dbReference>
<dbReference type="PANTHER" id="PTHR43289">
    <property type="entry name" value="MITOGEN-ACTIVATED PROTEIN KINASE KINASE KINASE 20-RELATED"/>
    <property type="match status" value="1"/>
</dbReference>
<dbReference type="RefSeq" id="WP_189570382.1">
    <property type="nucleotide sequence ID" value="NZ_BMXI01000010.1"/>
</dbReference>
<dbReference type="PROSITE" id="PS00108">
    <property type="entry name" value="PROTEIN_KINASE_ST"/>
    <property type="match status" value="1"/>
</dbReference>
<dbReference type="PANTHER" id="PTHR43289:SF6">
    <property type="entry name" value="SERINE_THREONINE-PROTEIN KINASE NEKL-3"/>
    <property type="match status" value="1"/>
</dbReference>
<evidence type="ECO:0000256" key="1">
    <source>
        <dbReference type="ARBA" id="ARBA00022679"/>
    </source>
</evidence>
<feature type="region of interest" description="Disordered" evidence="5">
    <location>
        <begin position="402"/>
        <end position="445"/>
    </location>
</feature>
<keyword evidence="6" id="KW-0472">Membrane</keyword>
<evidence type="ECO:0000256" key="4">
    <source>
        <dbReference type="ARBA" id="ARBA00022840"/>
    </source>
</evidence>
<organism evidence="8 9">
    <name type="scientific">Roseibacillus persicicus</name>
    <dbReference type="NCBI Taxonomy" id="454148"/>
    <lineage>
        <taxon>Bacteria</taxon>
        <taxon>Pseudomonadati</taxon>
        <taxon>Verrucomicrobiota</taxon>
        <taxon>Verrucomicrobiia</taxon>
        <taxon>Verrucomicrobiales</taxon>
        <taxon>Verrucomicrobiaceae</taxon>
        <taxon>Roseibacillus</taxon>
    </lineage>
</organism>
<dbReference type="Pfam" id="PF00069">
    <property type="entry name" value="Pkinase"/>
    <property type="match status" value="1"/>
</dbReference>
<dbReference type="EMBL" id="BMXI01000010">
    <property type="protein sequence ID" value="GHC57147.1"/>
    <property type="molecule type" value="Genomic_DNA"/>
</dbReference>